<evidence type="ECO:0000256" key="3">
    <source>
        <dbReference type="ARBA" id="ARBA00022448"/>
    </source>
</evidence>
<feature type="transmembrane region" description="Helical" evidence="8">
    <location>
        <begin position="154"/>
        <end position="172"/>
    </location>
</feature>
<comment type="subcellular location">
    <subcellularLocation>
        <location evidence="1">Cell membrane</location>
        <topology evidence="1">Multi-pass membrane protein</topology>
    </subcellularLocation>
</comment>
<evidence type="ECO:0000313" key="10">
    <source>
        <dbReference type="Proteomes" id="UP001529421"/>
    </source>
</evidence>
<evidence type="ECO:0000256" key="6">
    <source>
        <dbReference type="ARBA" id="ARBA00022989"/>
    </source>
</evidence>
<keyword evidence="5 8" id="KW-0812">Transmembrane</keyword>
<feature type="transmembrane region" description="Helical" evidence="8">
    <location>
        <begin position="104"/>
        <end position="122"/>
    </location>
</feature>
<keyword evidence="3" id="KW-0813">Transport</keyword>
<keyword evidence="7 8" id="KW-0472">Membrane</keyword>
<evidence type="ECO:0000313" key="9">
    <source>
        <dbReference type="EMBL" id="MDM8274478.1"/>
    </source>
</evidence>
<evidence type="ECO:0000256" key="7">
    <source>
        <dbReference type="ARBA" id="ARBA00023136"/>
    </source>
</evidence>
<reference evidence="9 10" key="2">
    <citation type="submission" date="2023-06" db="EMBL/GenBank/DDBJ databases">
        <authorList>
            <person name="Zeman M."/>
            <person name="Kubasova T."/>
            <person name="Jahodarova E."/>
            <person name="Nykrynova M."/>
            <person name="Rychlik I."/>
        </authorList>
    </citation>
    <scope>NUCLEOTIDE SEQUENCE [LARGE SCALE GENOMIC DNA]</scope>
    <source>
        <strain evidence="9 10">154_Feed</strain>
    </source>
</reference>
<dbReference type="Pfam" id="PF05437">
    <property type="entry name" value="AzlD"/>
    <property type="match status" value="1"/>
</dbReference>
<keyword evidence="4" id="KW-1003">Cell membrane</keyword>
<reference evidence="10" key="1">
    <citation type="submission" date="2023-06" db="EMBL/GenBank/DDBJ databases">
        <title>Identification and characterization of horizontal gene transfer across gut microbiota members of farm animals based on homology search.</title>
        <authorList>
            <person name="Zeman M."/>
            <person name="Kubasova T."/>
            <person name="Jahodarova E."/>
            <person name="Nykrynova M."/>
            <person name="Rychlik I."/>
        </authorList>
    </citation>
    <scope>NUCLEOTIDE SEQUENCE [LARGE SCALE GENOMIC DNA]</scope>
    <source>
        <strain evidence="10">154_Feed</strain>
    </source>
</reference>
<dbReference type="InterPro" id="IPR011606">
    <property type="entry name" value="Brnchd-chn_aa_trnsp_permease"/>
</dbReference>
<name>A0ABT7V7K5_9ACTN</name>
<gene>
    <name evidence="9" type="ORF">QUW28_03025</name>
</gene>
<keyword evidence="10" id="KW-1185">Reference proteome</keyword>
<dbReference type="RefSeq" id="WP_289544478.1">
    <property type="nucleotide sequence ID" value="NZ_JAUDDZ010000003.1"/>
</dbReference>
<dbReference type="PANTHER" id="PTHR34979">
    <property type="entry name" value="INNER MEMBRANE PROTEIN YGAZ"/>
    <property type="match status" value="1"/>
</dbReference>
<organism evidence="9 10">
    <name type="scientific">Enorma phocaeensis</name>
    <dbReference type="NCBI Taxonomy" id="1871019"/>
    <lineage>
        <taxon>Bacteria</taxon>
        <taxon>Bacillati</taxon>
        <taxon>Actinomycetota</taxon>
        <taxon>Coriobacteriia</taxon>
        <taxon>Coriobacteriales</taxon>
        <taxon>Coriobacteriaceae</taxon>
        <taxon>Enorma</taxon>
    </lineage>
</organism>
<dbReference type="EMBL" id="JAUDDZ010000003">
    <property type="protein sequence ID" value="MDM8274478.1"/>
    <property type="molecule type" value="Genomic_DNA"/>
</dbReference>
<dbReference type="PANTHER" id="PTHR34979:SF1">
    <property type="entry name" value="INNER MEMBRANE PROTEIN YGAZ"/>
    <property type="match status" value="1"/>
</dbReference>
<sequence length="173" mass="18618">MSNTSISTEHMRDPIGDSVDRGAWKGALKAAFPYTIPILAGFIFLGITCGIYSVSLGLPWWTPTLMATIIFAGSAEFVVASMLTGALPFLAFPEGRETPRFVRFLGDALPGAVFALLVVYCLREVDPLGASHGIPEALGILVAGGTYLWRRNMLLSIFASTALYMVLVNLVFV</sequence>
<proteinExistence type="inferred from homology"/>
<feature type="transmembrane region" description="Helical" evidence="8">
    <location>
        <begin position="31"/>
        <end position="53"/>
    </location>
</feature>
<evidence type="ECO:0000256" key="1">
    <source>
        <dbReference type="ARBA" id="ARBA00004651"/>
    </source>
</evidence>
<comment type="similarity">
    <text evidence="2">Belongs to the AzlC family.</text>
</comment>
<feature type="transmembrane region" description="Helical" evidence="8">
    <location>
        <begin position="65"/>
        <end position="92"/>
    </location>
</feature>
<evidence type="ECO:0000256" key="4">
    <source>
        <dbReference type="ARBA" id="ARBA00022475"/>
    </source>
</evidence>
<evidence type="ECO:0000256" key="8">
    <source>
        <dbReference type="SAM" id="Phobius"/>
    </source>
</evidence>
<dbReference type="InterPro" id="IPR008407">
    <property type="entry name" value="Brnchd-chn_aa_trnsp_AzlD"/>
</dbReference>
<evidence type="ECO:0000256" key="5">
    <source>
        <dbReference type="ARBA" id="ARBA00022692"/>
    </source>
</evidence>
<comment type="caution">
    <text evidence="9">The sequence shown here is derived from an EMBL/GenBank/DDBJ whole genome shotgun (WGS) entry which is preliminary data.</text>
</comment>
<accession>A0ABT7V7K5</accession>
<keyword evidence="6 8" id="KW-1133">Transmembrane helix</keyword>
<evidence type="ECO:0000256" key="2">
    <source>
        <dbReference type="ARBA" id="ARBA00010735"/>
    </source>
</evidence>
<protein>
    <submittedName>
        <fullName evidence="9">AzlD domain-containing protein</fullName>
    </submittedName>
</protein>
<feature type="transmembrane region" description="Helical" evidence="8">
    <location>
        <begin position="128"/>
        <end position="149"/>
    </location>
</feature>
<dbReference type="Proteomes" id="UP001529421">
    <property type="component" value="Unassembled WGS sequence"/>
</dbReference>